<keyword evidence="2" id="KW-1185">Reference proteome</keyword>
<protein>
    <submittedName>
        <fullName evidence="1">Uncharacterized protein</fullName>
    </submittedName>
</protein>
<gene>
    <name evidence="1" type="ORF">FB471_3712</name>
</gene>
<organism evidence="1 2">
    <name type="scientific">Amycolatopsis cihanbeyliensis</name>
    <dbReference type="NCBI Taxonomy" id="1128664"/>
    <lineage>
        <taxon>Bacteria</taxon>
        <taxon>Bacillati</taxon>
        <taxon>Actinomycetota</taxon>
        <taxon>Actinomycetes</taxon>
        <taxon>Pseudonocardiales</taxon>
        <taxon>Pseudonocardiaceae</taxon>
        <taxon>Amycolatopsis</taxon>
    </lineage>
</organism>
<proteinExistence type="predicted"/>
<name>A0A542DLH4_AMYCI</name>
<reference evidence="1 2" key="1">
    <citation type="submission" date="2019-06" db="EMBL/GenBank/DDBJ databases">
        <title>Sequencing the genomes of 1000 actinobacteria strains.</title>
        <authorList>
            <person name="Klenk H.-P."/>
        </authorList>
    </citation>
    <scope>NUCLEOTIDE SEQUENCE [LARGE SCALE GENOMIC DNA]</scope>
    <source>
        <strain evidence="1 2">DSM 45679</strain>
    </source>
</reference>
<dbReference type="Proteomes" id="UP000320876">
    <property type="component" value="Unassembled WGS sequence"/>
</dbReference>
<sequence length="66" mass="7028">MSDHDDTAAFLGMPDDELSILLTKAGDDLQTALDHAIDTTEGYRQIISDVASDAISNSHSHQDNAG</sequence>
<evidence type="ECO:0000313" key="2">
    <source>
        <dbReference type="Proteomes" id="UP000320876"/>
    </source>
</evidence>
<dbReference type="EMBL" id="VFML01000001">
    <property type="protein sequence ID" value="TQJ03937.1"/>
    <property type="molecule type" value="Genomic_DNA"/>
</dbReference>
<evidence type="ECO:0000313" key="1">
    <source>
        <dbReference type="EMBL" id="TQJ03937.1"/>
    </source>
</evidence>
<comment type="caution">
    <text evidence="1">The sequence shown here is derived from an EMBL/GenBank/DDBJ whole genome shotgun (WGS) entry which is preliminary data.</text>
</comment>
<dbReference type="AlphaFoldDB" id="A0A542DLH4"/>
<dbReference type="RefSeq" id="WP_141999692.1">
    <property type="nucleotide sequence ID" value="NZ_VFML01000001.1"/>
</dbReference>
<accession>A0A542DLH4</accession>